<dbReference type="AlphaFoldDB" id="A0AAD4VPW8"/>
<organism evidence="1 2">
    <name type="scientific">Prunus dulcis</name>
    <name type="common">Almond</name>
    <name type="synonym">Amygdalus dulcis</name>
    <dbReference type="NCBI Taxonomy" id="3755"/>
    <lineage>
        <taxon>Eukaryota</taxon>
        <taxon>Viridiplantae</taxon>
        <taxon>Streptophyta</taxon>
        <taxon>Embryophyta</taxon>
        <taxon>Tracheophyta</taxon>
        <taxon>Spermatophyta</taxon>
        <taxon>Magnoliopsida</taxon>
        <taxon>eudicotyledons</taxon>
        <taxon>Gunneridae</taxon>
        <taxon>Pentapetalae</taxon>
        <taxon>rosids</taxon>
        <taxon>fabids</taxon>
        <taxon>Rosales</taxon>
        <taxon>Rosaceae</taxon>
        <taxon>Amygdaloideae</taxon>
        <taxon>Amygdaleae</taxon>
        <taxon>Prunus</taxon>
    </lineage>
</organism>
<sequence length="144" mass="16508">MNQPRVFRIESKSFSVRTDNLSQGGAILITEKSRGKSFQISLEVDCVVWLRNQLRDAFKGSEAQFFRQFKGVSFQFWVERHRNSKGWFLRLSKCTRGVVRSLVIPQGENAIGWRTMEDSLGTFYNFNGKRCGSDTGRDADGGER</sequence>
<evidence type="ECO:0000313" key="2">
    <source>
        <dbReference type="Proteomes" id="UP001054821"/>
    </source>
</evidence>
<name>A0AAD4VPW8_PRUDU</name>
<reference evidence="1 2" key="1">
    <citation type="journal article" date="2022" name="G3 (Bethesda)">
        <title>Whole-genome sequence and methylome profiling of the almond [Prunus dulcis (Mill.) D.A. Webb] cultivar 'Nonpareil'.</title>
        <authorList>
            <person name="D'Amico-Willman K.M."/>
            <person name="Ouma W.Z."/>
            <person name="Meulia T."/>
            <person name="Sideli G.M."/>
            <person name="Gradziel T.M."/>
            <person name="Fresnedo-Ramirez J."/>
        </authorList>
    </citation>
    <scope>NUCLEOTIDE SEQUENCE [LARGE SCALE GENOMIC DNA]</scope>
    <source>
        <strain evidence="1">Clone GOH B32 T37-40</strain>
    </source>
</reference>
<protein>
    <submittedName>
        <fullName evidence="1">Uncharacterized protein</fullName>
    </submittedName>
</protein>
<comment type="caution">
    <text evidence="1">The sequence shown here is derived from an EMBL/GenBank/DDBJ whole genome shotgun (WGS) entry which is preliminary data.</text>
</comment>
<gene>
    <name evidence="1" type="ORF">L3X38_028487</name>
</gene>
<evidence type="ECO:0000313" key="1">
    <source>
        <dbReference type="EMBL" id="KAI5329090.1"/>
    </source>
</evidence>
<proteinExistence type="predicted"/>
<keyword evidence="2" id="KW-1185">Reference proteome</keyword>
<dbReference type="EMBL" id="JAJFAZ020000005">
    <property type="protein sequence ID" value="KAI5329090.1"/>
    <property type="molecule type" value="Genomic_DNA"/>
</dbReference>
<accession>A0AAD4VPW8</accession>
<dbReference type="Proteomes" id="UP001054821">
    <property type="component" value="Chromosome 5"/>
</dbReference>